<dbReference type="SUPFAM" id="SSF56300">
    <property type="entry name" value="Metallo-dependent phosphatases"/>
    <property type="match status" value="1"/>
</dbReference>
<dbReference type="InterPro" id="IPR029052">
    <property type="entry name" value="Metallo-depent_PP-like"/>
</dbReference>
<evidence type="ECO:0000313" key="2">
    <source>
        <dbReference type="EMBL" id="KAA3438021.1"/>
    </source>
</evidence>
<accession>A0A5B6TDN8</accession>
<comment type="caution">
    <text evidence="2">The sequence shown here is derived from an EMBL/GenBank/DDBJ whole genome shotgun (WGS) entry which is preliminary data.</text>
</comment>
<dbReference type="Gene3D" id="3.60.21.10">
    <property type="match status" value="1"/>
</dbReference>
<dbReference type="PANTHER" id="PTHR42850:SF4">
    <property type="entry name" value="ZINC-DEPENDENT ENDOPOLYPHOSPHATASE"/>
    <property type="match status" value="1"/>
</dbReference>
<evidence type="ECO:0000313" key="3">
    <source>
        <dbReference type="Proteomes" id="UP000324133"/>
    </source>
</evidence>
<evidence type="ECO:0000259" key="1">
    <source>
        <dbReference type="Pfam" id="PF00149"/>
    </source>
</evidence>
<organism evidence="2 3">
    <name type="scientific">Rufibacter hautae</name>
    <dbReference type="NCBI Taxonomy" id="2595005"/>
    <lineage>
        <taxon>Bacteria</taxon>
        <taxon>Pseudomonadati</taxon>
        <taxon>Bacteroidota</taxon>
        <taxon>Cytophagia</taxon>
        <taxon>Cytophagales</taxon>
        <taxon>Hymenobacteraceae</taxon>
        <taxon>Rufibacter</taxon>
    </lineage>
</organism>
<dbReference type="AlphaFoldDB" id="A0A5B6TDN8"/>
<dbReference type="InterPro" id="IPR050126">
    <property type="entry name" value="Ap4A_hydrolase"/>
</dbReference>
<dbReference type="GO" id="GO:0110154">
    <property type="term" value="P:RNA decapping"/>
    <property type="evidence" value="ECO:0007669"/>
    <property type="project" value="TreeGrafter"/>
</dbReference>
<dbReference type="GO" id="GO:0016791">
    <property type="term" value="F:phosphatase activity"/>
    <property type="evidence" value="ECO:0007669"/>
    <property type="project" value="TreeGrafter"/>
</dbReference>
<gene>
    <name evidence="2" type="ORF">FOA19_12150</name>
</gene>
<dbReference type="PANTHER" id="PTHR42850">
    <property type="entry name" value="METALLOPHOSPHOESTERASE"/>
    <property type="match status" value="1"/>
</dbReference>
<name>A0A5B6TDN8_9BACT</name>
<keyword evidence="3" id="KW-1185">Reference proteome</keyword>
<dbReference type="InterPro" id="IPR004843">
    <property type="entry name" value="Calcineurin-like_PHP"/>
</dbReference>
<dbReference type="CDD" id="cd00144">
    <property type="entry name" value="MPP_PPP_family"/>
    <property type="match status" value="1"/>
</dbReference>
<dbReference type="Proteomes" id="UP000324133">
    <property type="component" value="Unassembled WGS sequence"/>
</dbReference>
<sequence>MEMKRTRKRQGNKDAKTMNRYAISDIHGCSKTFRYMVEQELKLKTYDKLYLLGDYIDRGPDSKGVIDFILELREANFQVITLCGNHEDLMLDARKDPEYPEMWLLNGGIETLKSFETLSLEDIPDKYWQFLDQLQMYVELDDYLLVHAGFDFSHDYPFDDTYAMLWIRDFEPDLKMMGGRRIVHGHTPTYLTEIAASVKKPVSDVINIDGGCVFTSRLGYLTALNLDTLELHSLKNREDADTYA</sequence>
<dbReference type="OrthoDB" id="9808081at2"/>
<reference evidence="2 3" key="1">
    <citation type="submission" date="2019-07" db="EMBL/GenBank/DDBJ databases">
        <title>Rufibacter sp. nov., isolated from lake sediment.</title>
        <authorList>
            <person name="Qu J.-H."/>
        </authorList>
    </citation>
    <scope>NUCLEOTIDE SEQUENCE [LARGE SCALE GENOMIC DNA]</scope>
    <source>
        <strain evidence="2 3">NBS58-1</strain>
    </source>
</reference>
<proteinExistence type="predicted"/>
<protein>
    <submittedName>
        <fullName evidence="2">Serine/threonine protein phosphatase</fullName>
    </submittedName>
</protein>
<dbReference type="EMBL" id="VKKY01000002">
    <property type="protein sequence ID" value="KAA3438021.1"/>
    <property type="molecule type" value="Genomic_DNA"/>
</dbReference>
<feature type="domain" description="Calcineurin-like phosphoesterase" evidence="1">
    <location>
        <begin position="21"/>
        <end position="190"/>
    </location>
</feature>
<dbReference type="Pfam" id="PF00149">
    <property type="entry name" value="Metallophos"/>
    <property type="match status" value="1"/>
</dbReference>
<dbReference type="GO" id="GO:0005737">
    <property type="term" value="C:cytoplasm"/>
    <property type="evidence" value="ECO:0007669"/>
    <property type="project" value="TreeGrafter"/>
</dbReference>
<dbReference type="GO" id="GO:0008803">
    <property type="term" value="F:bis(5'-nucleosyl)-tetraphosphatase (symmetrical) activity"/>
    <property type="evidence" value="ECO:0007669"/>
    <property type="project" value="TreeGrafter"/>
</dbReference>